<evidence type="ECO:0000313" key="10">
    <source>
        <dbReference type="EMBL" id="GAB63924.1"/>
    </source>
</evidence>
<dbReference type="InterPro" id="IPR002986">
    <property type="entry name" value="DAP_deCOOHase_LysA"/>
</dbReference>
<dbReference type="HAMAP" id="MF_02120">
    <property type="entry name" value="LysA"/>
    <property type="match status" value="1"/>
</dbReference>
<evidence type="ECO:0000256" key="7">
    <source>
        <dbReference type="PIRSR" id="PIRSR600183-50"/>
    </source>
</evidence>
<evidence type="ECO:0000256" key="8">
    <source>
        <dbReference type="RuleBase" id="RU003738"/>
    </source>
</evidence>
<keyword evidence="2 5" id="KW-0210">Decarboxylase</keyword>
<gene>
    <name evidence="5" type="primary">lysA</name>
    <name evidence="10" type="ORF">KSU1_D0615</name>
</gene>
<dbReference type="NCBIfam" id="TIGR01048">
    <property type="entry name" value="lysA"/>
    <property type="match status" value="1"/>
</dbReference>
<dbReference type="AlphaFoldDB" id="I3IQC9"/>
<feature type="modified residue" description="N6-(pyridoxal phosphate)lysine" evidence="5 7">
    <location>
        <position position="65"/>
    </location>
</feature>
<name>I3IQC9_9BACT</name>
<dbReference type="PROSITE" id="PS00879">
    <property type="entry name" value="ODR_DC_2_2"/>
    <property type="match status" value="1"/>
</dbReference>
<dbReference type="EMBL" id="BAFH01000004">
    <property type="protein sequence ID" value="GAB63924.1"/>
    <property type="molecule type" value="Genomic_DNA"/>
</dbReference>
<comment type="cofactor">
    <cofactor evidence="1 5 7 8">
        <name>pyridoxal 5'-phosphate</name>
        <dbReference type="ChEBI" id="CHEBI:597326"/>
    </cofactor>
</comment>
<dbReference type="SUPFAM" id="SSF50621">
    <property type="entry name" value="Alanine racemase C-terminal domain-like"/>
    <property type="match status" value="1"/>
</dbReference>
<evidence type="ECO:0000256" key="5">
    <source>
        <dbReference type="HAMAP-Rule" id="MF_02120"/>
    </source>
</evidence>
<dbReference type="Gene3D" id="3.20.20.10">
    <property type="entry name" value="Alanine racemase"/>
    <property type="match status" value="1"/>
</dbReference>
<dbReference type="UniPathway" id="UPA00034">
    <property type="reaction ID" value="UER00027"/>
</dbReference>
<dbReference type="EC" id="4.1.1.20" evidence="5 6"/>
<dbReference type="InterPro" id="IPR000183">
    <property type="entry name" value="Orn/DAP/Arg_de-COase"/>
</dbReference>
<reference evidence="10 11" key="1">
    <citation type="journal article" date="2012" name="FEBS Lett.">
        <title>Anammox organism KSU-1 expresses a NirK-type copper-containing nitrite reductase instead of a NirS-type with cytochrome cd1.</title>
        <authorList>
            <person name="Hira D."/>
            <person name="Toh H."/>
            <person name="Migita C.T."/>
            <person name="Okubo H."/>
            <person name="Nishiyama T."/>
            <person name="Hattori M."/>
            <person name="Furukawa K."/>
            <person name="Fujii T."/>
        </authorList>
    </citation>
    <scope>NUCLEOTIDE SEQUENCE [LARGE SCALE GENOMIC DNA]</scope>
</reference>
<dbReference type="OrthoDB" id="9802241at2"/>
<keyword evidence="5" id="KW-0028">Amino-acid biosynthesis</keyword>
<feature type="binding site" evidence="5">
    <location>
        <begin position="278"/>
        <end position="281"/>
    </location>
    <ligand>
        <name>pyridoxal 5'-phosphate</name>
        <dbReference type="ChEBI" id="CHEBI:597326"/>
    </ligand>
</feature>
<dbReference type="InterPro" id="IPR022657">
    <property type="entry name" value="De-COase2_CS"/>
</dbReference>
<dbReference type="SUPFAM" id="SSF51419">
    <property type="entry name" value="PLP-binding barrel"/>
    <property type="match status" value="1"/>
</dbReference>
<feature type="binding site" evidence="5">
    <location>
        <position position="391"/>
    </location>
    <ligand>
        <name>substrate</name>
    </ligand>
</feature>
<evidence type="ECO:0000256" key="6">
    <source>
        <dbReference type="NCBIfam" id="TIGR01048"/>
    </source>
</evidence>
<keyword evidence="3 5" id="KW-0663">Pyridoxal phosphate</keyword>
<protein>
    <recommendedName>
        <fullName evidence="5 6">Diaminopimelate decarboxylase</fullName>
        <shortName evidence="5">DAP decarboxylase</shortName>
        <shortName evidence="5">DAPDC</shortName>
        <ecNumber evidence="5 6">4.1.1.20</ecNumber>
    </recommendedName>
</protein>
<dbReference type="PRINTS" id="PR01181">
    <property type="entry name" value="DAPDCRBXLASE"/>
</dbReference>
<dbReference type="PANTHER" id="PTHR43727:SF2">
    <property type="entry name" value="GROUP IV DECARBOXYLASE"/>
    <property type="match status" value="1"/>
</dbReference>
<dbReference type="InterPro" id="IPR022644">
    <property type="entry name" value="De-COase2_N"/>
</dbReference>
<feature type="domain" description="Orn/DAP/Arg decarboxylase 2 N-terminal" evidence="9">
    <location>
        <begin position="41"/>
        <end position="285"/>
    </location>
</feature>
<comment type="function">
    <text evidence="5">Specifically catalyzes the decarboxylation of meso-diaminopimelate (meso-DAP) to L-lysine.</text>
</comment>
<feature type="binding site" evidence="5">
    <location>
        <position position="281"/>
    </location>
    <ligand>
        <name>substrate</name>
    </ligand>
</feature>
<feature type="active site" description="Proton donor" evidence="7">
    <location>
        <position position="362"/>
    </location>
</feature>
<proteinExistence type="inferred from homology"/>
<dbReference type="Gene3D" id="2.40.37.10">
    <property type="entry name" value="Lyase, Ornithine Decarboxylase, Chain A, domain 1"/>
    <property type="match status" value="1"/>
</dbReference>
<dbReference type="CDD" id="cd06828">
    <property type="entry name" value="PLPDE_III_DapDC"/>
    <property type="match status" value="1"/>
</dbReference>
<dbReference type="GO" id="GO:0030170">
    <property type="term" value="F:pyridoxal phosphate binding"/>
    <property type="evidence" value="ECO:0007669"/>
    <property type="project" value="UniProtKB-UniRule"/>
</dbReference>
<comment type="subunit">
    <text evidence="5">Homodimer.</text>
</comment>
<dbReference type="PRINTS" id="PR01179">
    <property type="entry name" value="ODADCRBXLASE"/>
</dbReference>
<dbReference type="eggNOG" id="COG0019">
    <property type="taxonomic scope" value="Bacteria"/>
</dbReference>
<dbReference type="InterPro" id="IPR009006">
    <property type="entry name" value="Ala_racemase/Decarboxylase_C"/>
</dbReference>
<evidence type="ECO:0000313" key="11">
    <source>
        <dbReference type="Proteomes" id="UP000002985"/>
    </source>
</evidence>
<dbReference type="Proteomes" id="UP000002985">
    <property type="component" value="Unassembled WGS sequence"/>
</dbReference>
<keyword evidence="11" id="KW-1185">Reference proteome</keyword>
<evidence type="ECO:0000259" key="9">
    <source>
        <dbReference type="Pfam" id="PF02784"/>
    </source>
</evidence>
<dbReference type="GO" id="GO:0008836">
    <property type="term" value="F:diaminopimelate decarboxylase activity"/>
    <property type="evidence" value="ECO:0007669"/>
    <property type="project" value="UniProtKB-UniRule"/>
</dbReference>
<comment type="pathway">
    <text evidence="5 8">Amino-acid biosynthesis; L-lysine biosynthesis via DAP pathway; L-lysine from DL-2,6-diaminopimelate: step 1/1.</text>
</comment>
<evidence type="ECO:0000256" key="3">
    <source>
        <dbReference type="ARBA" id="ARBA00022898"/>
    </source>
</evidence>
<organism evidence="10 11">
    <name type="scientific">Candidatus Jettenia caeni</name>
    <dbReference type="NCBI Taxonomy" id="247490"/>
    <lineage>
        <taxon>Bacteria</taxon>
        <taxon>Pseudomonadati</taxon>
        <taxon>Planctomycetota</taxon>
        <taxon>Candidatus Brocadiia</taxon>
        <taxon>Candidatus Brocadiales</taxon>
        <taxon>Candidatus Brocadiaceae</taxon>
        <taxon>Candidatus Jettenia</taxon>
    </lineage>
</organism>
<dbReference type="Pfam" id="PF02784">
    <property type="entry name" value="Orn_Arg_deC_N"/>
    <property type="match status" value="1"/>
</dbReference>
<evidence type="ECO:0000256" key="2">
    <source>
        <dbReference type="ARBA" id="ARBA00022793"/>
    </source>
</evidence>
<feature type="binding site" evidence="5">
    <location>
        <position position="391"/>
    </location>
    <ligand>
        <name>pyridoxal 5'-phosphate</name>
        <dbReference type="ChEBI" id="CHEBI:597326"/>
    </ligand>
</feature>
<comment type="catalytic activity">
    <reaction evidence="5 8">
        <text>meso-2,6-diaminopimelate + H(+) = L-lysine + CO2</text>
        <dbReference type="Rhea" id="RHEA:15101"/>
        <dbReference type="ChEBI" id="CHEBI:15378"/>
        <dbReference type="ChEBI" id="CHEBI:16526"/>
        <dbReference type="ChEBI" id="CHEBI:32551"/>
        <dbReference type="ChEBI" id="CHEBI:57791"/>
        <dbReference type="EC" id="4.1.1.20"/>
    </reaction>
</comment>
<feature type="binding site" evidence="5">
    <location>
        <position position="363"/>
    </location>
    <ligand>
        <name>substrate</name>
    </ligand>
</feature>
<accession>I3IQC9</accession>
<feature type="binding site" evidence="5">
    <location>
        <position position="244"/>
    </location>
    <ligand>
        <name>pyridoxal 5'-phosphate</name>
        <dbReference type="ChEBI" id="CHEBI:597326"/>
    </ligand>
</feature>
<evidence type="ECO:0000256" key="4">
    <source>
        <dbReference type="ARBA" id="ARBA00023239"/>
    </source>
</evidence>
<feature type="binding site" evidence="5">
    <location>
        <position position="322"/>
    </location>
    <ligand>
        <name>substrate</name>
    </ligand>
</feature>
<comment type="similarity">
    <text evidence="5">Belongs to the Orn/Lys/Arg decarboxylase class-II family. LysA subfamily.</text>
</comment>
<dbReference type="PANTHER" id="PTHR43727">
    <property type="entry name" value="DIAMINOPIMELATE DECARBOXYLASE"/>
    <property type="match status" value="1"/>
</dbReference>
<dbReference type="GO" id="GO:0009089">
    <property type="term" value="P:lysine biosynthetic process via diaminopimelate"/>
    <property type="evidence" value="ECO:0007669"/>
    <property type="project" value="UniProtKB-UniRule"/>
</dbReference>
<evidence type="ECO:0000256" key="1">
    <source>
        <dbReference type="ARBA" id="ARBA00001933"/>
    </source>
</evidence>
<keyword evidence="4 5" id="KW-0456">Lyase</keyword>
<dbReference type="FunFam" id="3.20.20.10:FF:000003">
    <property type="entry name" value="Diaminopimelate decarboxylase"/>
    <property type="match status" value="1"/>
</dbReference>
<keyword evidence="5 8" id="KW-0457">Lysine biosynthesis</keyword>
<sequence length="433" mass="48649">MDDYFMDDFEYKDKSLFCEKVKIENIISKVGTPAYIYSKNAILTRYRELKSAFQNANTLICFSVKSNSNLSICKILAEEGSGFDVVSGGELFRAMRSGGDLSKIVFAGVGKTDKEIRYALGNDIFMFNVESVSELEHINTLAGEMGKIPKVALRINPDIDAKTHVKTTTGKKENKFGIDLTEAEKIIRQSTKYVNINLCGLHVHLGSPIYTVAPYVHALKKIVAFVRRCKDAGFDIEYMNIGGGYCISYTGEKVIRPKEYASKILPFVKEMQCNLIMEPGRFIVGNSGILITRVTYTKETLHGKKFIICDAAMNDLIRPALYDAFHRIWPVNPRVKMPKVEIPNKPEIKKGMYFVDIVGPVCETSDAFATKRALPKVEEGDLLAIFSAGAYGFTMSSSYNSRPRPCEVLVEGDKYRIIRERETYEDLVKGENL</sequence>
<comment type="caution">
    <text evidence="10">The sequence shown here is derived from an EMBL/GenBank/DDBJ whole genome shotgun (WGS) entry which is preliminary data.</text>
</comment>
<feature type="binding site" evidence="5">
    <location>
        <position position="318"/>
    </location>
    <ligand>
        <name>substrate</name>
    </ligand>
</feature>
<dbReference type="STRING" id="247490.KSU1_D0615"/>
<dbReference type="InterPro" id="IPR029066">
    <property type="entry name" value="PLP-binding_barrel"/>
</dbReference>